<gene>
    <name evidence="2" type="ORF">CEN44_17310</name>
</gene>
<dbReference type="Proteomes" id="UP000235036">
    <property type="component" value="Unassembled WGS sequence"/>
</dbReference>
<comment type="caution">
    <text evidence="2">The sequence shown here is derived from an EMBL/GenBank/DDBJ whole genome shotgun (WGS) entry which is preliminary data.</text>
</comment>
<name>A0A2N6K0F5_FISMU</name>
<evidence type="ECO:0000313" key="3">
    <source>
        <dbReference type="Proteomes" id="UP000235036"/>
    </source>
</evidence>
<evidence type="ECO:0000313" key="2">
    <source>
        <dbReference type="EMBL" id="PLZ87516.1"/>
    </source>
</evidence>
<dbReference type="PANTHER" id="PTHR36569">
    <property type="match status" value="1"/>
</dbReference>
<sequence length="111" mass="12213">MSDTSKRGFASMDEDKQREIASKGGKAAHEKGTAHEFTSEEAREAGRKGGETTSKDREFMAEIGRQGGKHSHRGDRNDKNEQDDNDEEGKGTQGGSREQHAKAGRQSHKNK</sequence>
<keyword evidence="3" id="KW-1185">Reference proteome</keyword>
<organism evidence="2 3">
    <name type="scientific">Fischerella muscicola CCMEE 5323</name>
    <dbReference type="NCBI Taxonomy" id="2019572"/>
    <lineage>
        <taxon>Bacteria</taxon>
        <taxon>Bacillati</taxon>
        <taxon>Cyanobacteriota</taxon>
        <taxon>Cyanophyceae</taxon>
        <taxon>Nostocales</taxon>
        <taxon>Hapalosiphonaceae</taxon>
        <taxon>Fischerella</taxon>
    </lineage>
</organism>
<accession>A0A2N6K0F5</accession>
<dbReference type="InterPro" id="IPR019626">
    <property type="entry name" value="Stress-induced_KGG_rpt"/>
</dbReference>
<dbReference type="RefSeq" id="WP_016869594.1">
    <property type="nucleotide sequence ID" value="NZ_CAWNVR010000510.1"/>
</dbReference>
<dbReference type="Pfam" id="PF10685">
    <property type="entry name" value="KGG"/>
    <property type="match status" value="3"/>
</dbReference>
<evidence type="ECO:0000256" key="1">
    <source>
        <dbReference type="SAM" id="MobiDB-lite"/>
    </source>
</evidence>
<dbReference type="PANTHER" id="PTHR36569:SF5">
    <property type="entry name" value="CONIDIATION-SPECIFIC PROTEIN 10 (EUROFUNG)"/>
    <property type="match status" value="1"/>
</dbReference>
<dbReference type="AlphaFoldDB" id="A0A2N6K0F5"/>
<proteinExistence type="predicted"/>
<dbReference type="EMBL" id="NRQW01000399">
    <property type="protein sequence ID" value="PLZ87516.1"/>
    <property type="molecule type" value="Genomic_DNA"/>
</dbReference>
<feature type="region of interest" description="Disordered" evidence="1">
    <location>
        <begin position="1"/>
        <end position="111"/>
    </location>
</feature>
<feature type="compositionally biased region" description="Basic residues" evidence="1">
    <location>
        <begin position="102"/>
        <end position="111"/>
    </location>
</feature>
<protein>
    <submittedName>
        <fullName evidence="2">Stress-induced protein</fullName>
    </submittedName>
</protein>
<reference evidence="2 3" key="1">
    <citation type="submission" date="2017-08" db="EMBL/GenBank/DDBJ databases">
        <title>Genomes of Fischerella (Mastigocladus) sp. strains.</title>
        <authorList>
            <person name="Miller S.R."/>
        </authorList>
    </citation>
    <scope>NUCLEOTIDE SEQUENCE [LARGE SCALE GENOMIC DNA]</scope>
    <source>
        <strain evidence="2 3">CCMEE 5323</strain>
    </source>
</reference>
<feature type="compositionally biased region" description="Basic and acidic residues" evidence="1">
    <location>
        <begin position="13"/>
        <end position="60"/>
    </location>
</feature>
<dbReference type="InterPro" id="IPR052590">
    <property type="entry name" value="Stress/Virulence-Domain"/>
</dbReference>